<evidence type="ECO:0000256" key="16">
    <source>
        <dbReference type="SAM" id="MobiDB-lite"/>
    </source>
</evidence>
<evidence type="ECO:0000256" key="9">
    <source>
        <dbReference type="ARBA" id="ARBA00022824"/>
    </source>
</evidence>
<feature type="transmembrane region" description="Helical" evidence="15">
    <location>
        <begin position="716"/>
        <end position="735"/>
    </location>
</feature>
<evidence type="ECO:0000313" key="19">
    <source>
        <dbReference type="Proteomes" id="UP000191024"/>
    </source>
</evidence>
<evidence type="ECO:0000256" key="6">
    <source>
        <dbReference type="ARBA" id="ARBA00022679"/>
    </source>
</evidence>
<evidence type="ECO:0000256" key="1">
    <source>
        <dbReference type="ARBA" id="ARBA00004477"/>
    </source>
</evidence>
<dbReference type="InterPro" id="IPR003342">
    <property type="entry name" value="ArnT-like_N"/>
</dbReference>
<comment type="catalytic activity">
    <reaction evidence="14 15">
        <text>a di-trans,poly-cis-dolichyl beta-D-mannosyl phosphate + L-seryl-[protein] = 3-O-(alpha-D-mannosyl)-L-seryl-[protein] + a di-trans,poly-cis-dolichyl phosphate + H(+)</text>
        <dbReference type="Rhea" id="RHEA:17377"/>
        <dbReference type="Rhea" id="RHEA-COMP:9863"/>
        <dbReference type="Rhea" id="RHEA-COMP:13546"/>
        <dbReference type="Rhea" id="RHEA-COMP:19498"/>
        <dbReference type="Rhea" id="RHEA-COMP:19501"/>
        <dbReference type="ChEBI" id="CHEBI:15378"/>
        <dbReference type="ChEBI" id="CHEBI:29999"/>
        <dbReference type="ChEBI" id="CHEBI:57683"/>
        <dbReference type="ChEBI" id="CHEBI:58211"/>
        <dbReference type="ChEBI" id="CHEBI:137321"/>
        <dbReference type="EC" id="2.4.1.109"/>
    </reaction>
</comment>
<keyword evidence="19" id="KW-1185">Reference proteome</keyword>
<keyword evidence="9 15" id="KW-0256">Endoplasmic reticulum</keyword>
<sequence>MASSAFLPQSSDLNLRNRRKNFEEPGSGGRGTIDNEVDGNSRRGEKSAPAGNWSSKKRLRVGKIVTVVAVIALTLLSFYLRLYRIGANNAVVWDEAHFGKFGMYYIKHEFYHDVHPPLGKMLIGLSEKLAGFDGNFEFSSGELYPKNVNYTFMRQFNAIFGALCTPLAYFTARNMELSILGSFFIGFMVATELSYIALSKFILLDSILLFFTATTFYCLTQIHRLRREQLTKKWFLWLFSLGVSIGCVCSVKWVGLFVTLVAGIYTVTDLFAHRCDTSMPRTRYYTHWLVRIVNLIIVPFSIYLLCFKIHFAILYKSGTGDASANTLAQVNFEGNKINIGPRNVAFGSEVSIRSHGLSPNLLHSHVQMYPVGSGQRQITGYGHADDNNVWIFKHARTSGETDNEKLGELSFITDNSEIRLFHKNTRANLHSHDIPSHVSKGNYEVSGYGDEVVGDEKDDWIVEIVEQLTSANASFPLENSNILHPISSSFRLRHKELGCYLATTGLSYPTWGFKQAEIVCKNSWSKRDKSTWWNVEDHWNPEMRESEGYVPPKSKFWTDFVLTNFAMALSNNALVPDPDKFDVLESKAWEWPTLHVGLRMCGWSEHTVRYFLLGSPFNTWLSSLAIVTFMIVASCFLIQWQRQTRYFTGDQLSCFAVQHILPFIAWLLHFLPFVGMGRVTYVHHYVPALFFAIIEFGSLVDYFLRDKQKRYQVPAYLLLFSLSTYVFVIMSPVALGMTGRGTNYKHLEWLKSWKIV</sequence>
<dbReference type="SUPFAM" id="SSF82109">
    <property type="entry name" value="MIR domain"/>
    <property type="match status" value="1"/>
</dbReference>
<evidence type="ECO:0000256" key="13">
    <source>
        <dbReference type="ARBA" id="ARBA00045085"/>
    </source>
</evidence>
<feature type="transmembrane region" description="Helical" evidence="15">
    <location>
        <begin position="652"/>
        <end position="673"/>
    </location>
</feature>
<evidence type="ECO:0000256" key="3">
    <source>
        <dbReference type="ARBA" id="ARBA00007222"/>
    </source>
</evidence>
<dbReference type="STRING" id="1230905.A0A1G4IR82"/>
<organism evidence="18 19">
    <name type="scientific">Lachancea mirantina</name>
    <dbReference type="NCBI Taxonomy" id="1230905"/>
    <lineage>
        <taxon>Eukaryota</taxon>
        <taxon>Fungi</taxon>
        <taxon>Dikarya</taxon>
        <taxon>Ascomycota</taxon>
        <taxon>Saccharomycotina</taxon>
        <taxon>Saccharomycetes</taxon>
        <taxon>Saccharomycetales</taxon>
        <taxon>Saccharomycetaceae</taxon>
        <taxon>Lachancea</taxon>
    </lineage>
</organism>
<dbReference type="EMBL" id="LT598462">
    <property type="protein sequence ID" value="SCU79243.1"/>
    <property type="molecule type" value="Genomic_DNA"/>
</dbReference>
<dbReference type="InterPro" id="IPR032421">
    <property type="entry name" value="PMT_4TMC"/>
</dbReference>
<dbReference type="PANTHER" id="PTHR10050">
    <property type="entry name" value="DOLICHYL-PHOSPHATE-MANNOSE--PROTEIN MANNOSYLTRANSFERASE"/>
    <property type="match status" value="1"/>
</dbReference>
<evidence type="ECO:0000256" key="2">
    <source>
        <dbReference type="ARBA" id="ARBA00004922"/>
    </source>
</evidence>
<dbReference type="OrthoDB" id="292747at2759"/>
<dbReference type="EC" id="2.4.1.109" evidence="4 15"/>
<evidence type="ECO:0000256" key="7">
    <source>
        <dbReference type="ARBA" id="ARBA00022692"/>
    </source>
</evidence>
<evidence type="ECO:0000256" key="11">
    <source>
        <dbReference type="ARBA" id="ARBA00023136"/>
    </source>
</evidence>
<dbReference type="SMART" id="SM00472">
    <property type="entry name" value="MIR"/>
    <property type="match status" value="3"/>
</dbReference>
<keyword evidence="6 15" id="KW-0808">Transferase</keyword>
<comment type="similarity">
    <text evidence="3 15">Belongs to the glycosyltransferase 39 family.</text>
</comment>
<keyword evidence="10 15" id="KW-1133">Transmembrane helix</keyword>
<dbReference type="Gene3D" id="2.80.10.50">
    <property type="match status" value="1"/>
</dbReference>
<evidence type="ECO:0000313" key="18">
    <source>
        <dbReference type="EMBL" id="SCU79243.1"/>
    </source>
</evidence>
<feature type="transmembrane region" description="Helical" evidence="15">
    <location>
        <begin position="152"/>
        <end position="170"/>
    </location>
</feature>
<accession>A0A1G4IR82</accession>
<keyword evidence="5 15" id="KW-0328">Glycosyltransferase</keyword>
<feature type="domain" description="MIR" evidence="17">
    <location>
        <begin position="480"/>
        <end position="538"/>
    </location>
</feature>
<evidence type="ECO:0000256" key="15">
    <source>
        <dbReference type="RuleBase" id="RU367007"/>
    </source>
</evidence>
<dbReference type="Proteomes" id="UP000191024">
    <property type="component" value="Chromosome A"/>
</dbReference>
<feature type="domain" description="MIR" evidence="17">
    <location>
        <begin position="341"/>
        <end position="395"/>
    </location>
</feature>
<name>A0A1G4IR82_9SACH</name>
<evidence type="ECO:0000259" key="17">
    <source>
        <dbReference type="PROSITE" id="PS50919"/>
    </source>
</evidence>
<reference evidence="18 19" key="1">
    <citation type="submission" date="2016-03" db="EMBL/GenBank/DDBJ databases">
        <authorList>
            <person name="Devillers H."/>
        </authorList>
    </citation>
    <scope>NUCLEOTIDE SEQUENCE [LARGE SCALE GENOMIC DNA]</scope>
    <source>
        <strain evidence="18">CBS 11717</strain>
    </source>
</reference>
<proteinExistence type="inferred from homology"/>
<comment type="pathway">
    <text evidence="2 15">Protein modification; protein glycosylation.</text>
</comment>
<evidence type="ECO:0000256" key="10">
    <source>
        <dbReference type="ARBA" id="ARBA00022989"/>
    </source>
</evidence>
<feature type="transmembrane region" description="Helical" evidence="15">
    <location>
        <begin position="202"/>
        <end position="222"/>
    </location>
</feature>
<dbReference type="GO" id="GO:0004169">
    <property type="term" value="F:dolichyl-phosphate-mannose-protein mannosyltransferase activity"/>
    <property type="evidence" value="ECO:0007669"/>
    <property type="project" value="UniProtKB-UniRule"/>
</dbReference>
<keyword evidence="11 15" id="KW-0472">Membrane</keyword>
<dbReference type="GO" id="GO:0005789">
    <property type="term" value="C:endoplasmic reticulum membrane"/>
    <property type="evidence" value="ECO:0007669"/>
    <property type="project" value="UniProtKB-SubCell"/>
</dbReference>
<keyword evidence="8" id="KW-0677">Repeat</keyword>
<feature type="transmembrane region" description="Helical" evidence="15">
    <location>
        <begin position="64"/>
        <end position="83"/>
    </location>
</feature>
<feature type="compositionally biased region" description="Polar residues" evidence="16">
    <location>
        <begin position="1"/>
        <end position="14"/>
    </location>
</feature>
<comment type="subcellular location">
    <subcellularLocation>
        <location evidence="1 15">Endoplasmic reticulum membrane</location>
        <topology evidence="1 15">Multi-pass membrane protein</topology>
    </subcellularLocation>
</comment>
<dbReference type="Pfam" id="PF16192">
    <property type="entry name" value="PMT_4TMC"/>
    <property type="match status" value="1"/>
</dbReference>
<feature type="transmembrane region" description="Helical" evidence="15">
    <location>
        <begin position="177"/>
        <end position="196"/>
    </location>
</feature>
<feature type="transmembrane region" description="Helical" evidence="15">
    <location>
        <begin position="685"/>
        <end position="704"/>
    </location>
</feature>
<protein>
    <recommendedName>
        <fullName evidence="4 15">Dolichyl-phosphate-mannose--protein mannosyltransferase</fullName>
        <ecNumber evidence="4 15">2.4.1.109</ecNumber>
    </recommendedName>
</protein>
<comment type="function">
    <text evidence="15">Transfers mannose from Dol-P-mannose to Ser or Thr residues on proteins.</text>
</comment>
<dbReference type="InterPro" id="IPR027005">
    <property type="entry name" value="PMT-like"/>
</dbReference>
<evidence type="ECO:0000256" key="5">
    <source>
        <dbReference type="ARBA" id="ARBA00022676"/>
    </source>
</evidence>
<evidence type="ECO:0000256" key="8">
    <source>
        <dbReference type="ARBA" id="ARBA00022737"/>
    </source>
</evidence>
<gene>
    <name evidence="18" type="ORF">LAMI_0A07932G</name>
</gene>
<evidence type="ECO:0000256" key="12">
    <source>
        <dbReference type="ARBA" id="ARBA00023180"/>
    </source>
</evidence>
<dbReference type="CDD" id="cd23284">
    <property type="entry name" value="beta-trefoil_MIR_PMT2-like"/>
    <property type="match status" value="1"/>
</dbReference>
<evidence type="ECO:0000256" key="14">
    <source>
        <dbReference type="ARBA" id="ARBA00045102"/>
    </source>
</evidence>
<dbReference type="Pfam" id="PF02366">
    <property type="entry name" value="PMT"/>
    <property type="match status" value="1"/>
</dbReference>
<comment type="catalytic activity">
    <reaction evidence="13 15">
        <text>a di-trans,poly-cis-dolichyl beta-D-mannosyl phosphate + L-threonyl-[protein] = 3-O-(alpha-D-mannosyl)-L-threonyl-[protein] + a di-trans,poly-cis-dolichyl phosphate + H(+)</text>
        <dbReference type="Rhea" id="RHEA:53396"/>
        <dbReference type="Rhea" id="RHEA-COMP:11060"/>
        <dbReference type="Rhea" id="RHEA-COMP:13547"/>
        <dbReference type="Rhea" id="RHEA-COMP:19498"/>
        <dbReference type="Rhea" id="RHEA-COMP:19501"/>
        <dbReference type="ChEBI" id="CHEBI:15378"/>
        <dbReference type="ChEBI" id="CHEBI:30013"/>
        <dbReference type="ChEBI" id="CHEBI:57683"/>
        <dbReference type="ChEBI" id="CHEBI:58211"/>
        <dbReference type="ChEBI" id="CHEBI:137323"/>
        <dbReference type="EC" id="2.4.1.109"/>
    </reaction>
</comment>
<feature type="transmembrane region" description="Helical" evidence="15">
    <location>
        <begin position="234"/>
        <end position="265"/>
    </location>
</feature>
<feature type="transmembrane region" description="Helical" evidence="15">
    <location>
        <begin position="285"/>
        <end position="306"/>
    </location>
</feature>
<dbReference type="PROSITE" id="PS50919">
    <property type="entry name" value="MIR"/>
    <property type="match status" value="3"/>
</dbReference>
<dbReference type="UniPathway" id="UPA00378"/>
<feature type="domain" description="MIR" evidence="17">
    <location>
        <begin position="409"/>
        <end position="465"/>
    </location>
</feature>
<dbReference type="InterPro" id="IPR016093">
    <property type="entry name" value="MIR_motif"/>
</dbReference>
<dbReference type="InterPro" id="IPR036300">
    <property type="entry name" value="MIR_dom_sf"/>
</dbReference>
<dbReference type="PANTHER" id="PTHR10050:SF52">
    <property type="entry name" value="DOLICHYL-PHOSPHATE-MANNOSE--PROTEIN MANNOSYLTRANSFERASE 6"/>
    <property type="match status" value="1"/>
</dbReference>
<dbReference type="Pfam" id="PF02815">
    <property type="entry name" value="MIR"/>
    <property type="match status" value="1"/>
</dbReference>
<feature type="region of interest" description="Disordered" evidence="16">
    <location>
        <begin position="1"/>
        <end position="53"/>
    </location>
</feature>
<keyword evidence="12" id="KW-0325">Glycoprotein</keyword>
<keyword evidence="7 15" id="KW-0812">Transmembrane</keyword>
<dbReference type="AlphaFoldDB" id="A0A1G4IR82"/>
<evidence type="ECO:0000256" key="4">
    <source>
        <dbReference type="ARBA" id="ARBA00012839"/>
    </source>
</evidence>
<feature type="transmembrane region" description="Helical" evidence="15">
    <location>
        <begin position="620"/>
        <end position="640"/>
    </location>
</feature>